<feature type="transmembrane region" description="Helical" evidence="10">
    <location>
        <begin position="578"/>
        <end position="596"/>
    </location>
</feature>
<dbReference type="GO" id="GO:0015297">
    <property type="term" value="F:antiporter activity"/>
    <property type="evidence" value="ECO:0007669"/>
    <property type="project" value="UniProtKB-KW"/>
</dbReference>
<feature type="transmembrane region" description="Helical" evidence="10">
    <location>
        <begin position="412"/>
        <end position="430"/>
    </location>
</feature>
<dbReference type="Proteomes" id="UP000051494">
    <property type="component" value="Unassembled WGS sequence"/>
</dbReference>
<feature type="transmembrane region" description="Helical" evidence="10">
    <location>
        <begin position="6"/>
        <end position="24"/>
    </location>
</feature>
<evidence type="ECO:0000313" key="18">
    <source>
        <dbReference type="Proteomes" id="UP000051494"/>
    </source>
</evidence>
<dbReference type="Pfam" id="PF04039">
    <property type="entry name" value="MnhB"/>
    <property type="match status" value="1"/>
</dbReference>
<reference evidence="16" key="1">
    <citation type="submission" date="2015-09" db="EMBL/GenBank/DDBJ databases">
        <title>Draft Genome Sequences of Two Novel Amoeba-resistant Intranuclear Bacteria, Candidatus Berkiella cookevillensis and Candidatus Berkiella aquae.</title>
        <authorList>
            <person name="Mehari Y.T."/>
            <person name="Arivett B.A."/>
            <person name="Farone A.L."/>
            <person name="Gunderson J.H."/>
            <person name="Farone M.B."/>
        </authorList>
    </citation>
    <scope>NUCLEOTIDE SEQUENCE [LARGE SCALE GENOMIC DNA]</scope>
    <source>
        <strain evidence="16">CC99</strain>
    </source>
</reference>
<feature type="transmembrane region" description="Helical" evidence="10">
    <location>
        <begin position="759"/>
        <end position="777"/>
    </location>
</feature>
<keyword evidence="4" id="KW-1003">Cell membrane</keyword>
<dbReference type="Pfam" id="PF13244">
    <property type="entry name" value="MbhD"/>
    <property type="match status" value="1"/>
</dbReference>
<keyword evidence="8 10" id="KW-0472">Membrane</keyword>
<keyword evidence="6 10" id="KW-1133">Transmembrane helix</keyword>
<evidence type="ECO:0000256" key="5">
    <source>
        <dbReference type="ARBA" id="ARBA00022692"/>
    </source>
</evidence>
<feature type="transmembrane region" description="Helical" evidence="10">
    <location>
        <begin position="658"/>
        <end position="679"/>
    </location>
</feature>
<protein>
    <submittedName>
        <fullName evidence="17">Monovalent cation/H+ antiporter subunit A</fullName>
    </submittedName>
    <submittedName>
        <fullName evidence="16">Na(+)/H(+) antiporter subunit A</fullName>
    </submittedName>
</protein>
<proteinExistence type="predicted"/>
<evidence type="ECO:0000259" key="12">
    <source>
        <dbReference type="Pfam" id="PF00662"/>
    </source>
</evidence>
<dbReference type="Pfam" id="PF00361">
    <property type="entry name" value="Proton_antipo_M"/>
    <property type="match status" value="1"/>
</dbReference>
<evidence type="ECO:0000259" key="15">
    <source>
        <dbReference type="Pfam" id="PF20501"/>
    </source>
</evidence>
<feature type="transmembrane region" description="Helical" evidence="10">
    <location>
        <begin position="31"/>
        <end position="51"/>
    </location>
</feature>
<feature type="transmembrane region" description="Helical" evidence="10">
    <location>
        <begin position="845"/>
        <end position="866"/>
    </location>
</feature>
<feature type="transmembrane region" description="Helical" evidence="10">
    <location>
        <begin position="463"/>
        <end position="485"/>
    </location>
</feature>
<reference evidence="17" key="3">
    <citation type="submission" date="2021-06" db="EMBL/GenBank/DDBJ databases">
        <title>Genomic Description and Analysis of Intracellular Bacteria, Candidatus Berkiella cookevillensis and Candidatus Berkiella aquae.</title>
        <authorList>
            <person name="Kidane D.T."/>
            <person name="Mehari Y.T."/>
            <person name="Rice F.C."/>
            <person name="Arivett B.A."/>
            <person name="Farone A.L."/>
            <person name="Berk S.G."/>
            <person name="Farone M.B."/>
        </authorList>
    </citation>
    <scope>NUCLEOTIDE SEQUENCE</scope>
    <source>
        <strain evidence="17">CC99</strain>
    </source>
</reference>
<dbReference type="InterPro" id="IPR007182">
    <property type="entry name" value="MnhB"/>
</dbReference>
<evidence type="ECO:0000256" key="9">
    <source>
        <dbReference type="RuleBase" id="RU000320"/>
    </source>
</evidence>
<dbReference type="AlphaFoldDB" id="A0A0Q9YEN1"/>
<feature type="transmembrane region" description="Helical" evidence="10">
    <location>
        <begin position="273"/>
        <end position="294"/>
    </location>
</feature>
<feature type="transmembrane region" description="Helical" evidence="10">
    <location>
        <begin position="112"/>
        <end position="131"/>
    </location>
</feature>
<evidence type="ECO:0000256" key="10">
    <source>
        <dbReference type="SAM" id="Phobius"/>
    </source>
</evidence>
<feature type="domain" description="NADH:quinone oxidoreductase/Mrp antiporter transmembrane" evidence="11">
    <location>
        <begin position="129"/>
        <end position="404"/>
    </location>
</feature>
<dbReference type="GO" id="GO:0006811">
    <property type="term" value="P:monoatomic ion transport"/>
    <property type="evidence" value="ECO:0007669"/>
    <property type="project" value="UniProtKB-KW"/>
</dbReference>
<feature type="transmembrane region" description="Helical" evidence="10">
    <location>
        <begin position="370"/>
        <end position="392"/>
    </location>
</feature>
<evidence type="ECO:0000259" key="13">
    <source>
        <dbReference type="Pfam" id="PF04039"/>
    </source>
</evidence>
<dbReference type="PANTHER" id="PTHR43373">
    <property type="entry name" value="NA(+)/H(+) ANTIPORTER SUBUNIT"/>
    <property type="match status" value="1"/>
</dbReference>
<dbReference type="Pfam" id="PF00662">
    <property type="entry name" value="Proton_antipo_N"/>
    <property type="match status" value="1"/>
</dbReference>
<keyword evidence="7" id="KW-0406">Ion transport</keyword>
<dbReference type="PANTHER" id="PTHR43373:SF1">
    <property type="entry name" value="NA(+)_H(+) ANTIPORTER SUBUNIT A"/>
    <property type="match status" value="1"/>
</dbReference>
<organism evidence="16">
    <name type="scientific">Candidatus Berkiella cookevillensis</name>
    <dbReference type="NCBI Taxonomy" id="437022"/>
    <lineage>
        <taxon>Bacteria</taxon>
        <taxon>Pseudomonadati</taxon>
        <taxon>Pseudomonadota</taxon>
        <taxon>Gammaproteobacteria</taxon>
        <taxon>Candidatus Berkiellales</taxon>
        <taxon>Candidatus Berkiellaceae</taxon>
        <taxon>Candidatus Berkiella</taxon>
    </lineage>
</organism>
<feature type="domain" description="Na+/H+ antiporter MnhB subunit-related protein" evidence="13">
    <location>
        <begin position="819"/>
        <end position="941"/>
    </location>
</feature>
<keyword evidence="3" id="KW-0050">Antiport</keyword>
<feature type="transmembrane region" description="Helical" evidence="10">
    <location>
        <begin position="167"/>
        <end position="188"/>
    </location>
</feature>
<feature type="domain" description="NADH-Ubiquinone oxidoreductase (complex I) chain 5 N-terminal" evidence="12">
    <location>
        <begin position="67"/>
        <end position="113"/>
    </location>
</feature>
<dbReference type="Pfam" id="PF20501">
    <property type="entry name" value="MbhE"/>
    <property type="match status" value="1"/>
</dbReference>
<sequence length="979" mass="107181">MSDNFFLLTMTFLPFFGALSMVFLPKHARNATVAVSWFVAFMGIFCAFKLYPSVTSGVVRCNIEWLSAYGLNFVFRIDGLAWVFSLLVLMIGALVILYARYYMLPQDSMRRFFAFFLAFMGSMLGIVSSGALIQLVIFWELTSIFSFLLVGYWHYNANARDGASMALTVTGTGGLCLFVGVILLGQIAGSFDLDTVLASGEIIRQHSLYLPMLCFIVIGVLTKSAQFPFSFWLPYAMAAPTPVSAYLHSATMVKAGIFLLIRLWPVLSGTDAWLYLVGGAGLISLLLGAYTAIFQHDLKGFLAYSTISHLGLITLLLGLGSPLAMVAAIFHTLNHATFKASLFMAAGIIDHEAGTRDMRQLSGLFRFMPFTATLAMVAAAAMGGVPLLNGFLSKEMFLSEVIDITFVGWANYALPVLATLASIFAVLYSLRFIHTTFFGPPAFNLPQQPHEPPRWMRFPIEMLVLICLIVGIFPQSTIGPFLYMAVQSVLGIHTPNYSLAIWHGFNPAMMMSFVALLGGSTLYIIFREKINHNVIGPPLIHRVRGGRIYEMTITAATLSARWLKRKLTTRRLQPQMRIIAMATLVVGGITSLSYGWQISDNVSALEPAFALLWLAGGSCAMGAAYLARYHRLSALILAGGAGLACCLTFVLFSAPDLAVTQLLVEIVTTVLLLLGLRWLPTPQQVAVPLQHSFRVFLRRAFDLIMAVAIGTGIAALSYSVMTRPLENSISSFFLEHAYEAAGGHNVVNVLLVDFRGFDTLGEITVLGIVGLTVFALLRRFRPAADSLGKTKQQKNAQHDMVSSKDRPTGNVAKDYMMVPRLVIQWLFPVIIVFTLHLFLRGHDWPGGGFAAGMALAIAFLLQYIAFGVRWLEMRLNIFPLYCVGIGLLLAVLTGIGAVFFGYPFLTSYFRYAELPILGAIPLASAIIFDLGVFVLVLGSTTLILIALAHQSIRKPREAIESAIGVDDAAVSTLTHDKGE</sequence>
<dbReference type="EMBL" id="LKHV01000004">
    <property type="protein sequence ID" value="KRG18992.1"/>
    <property type="molecule type" value="Genomic_DNA"/>
</dbReference>
<feature type="transmembrane region" description="Helical" evidence="10">
    <location>
        <begin position="700"/>
        <end position="721"/>
    </location>
</feature>
<evidence type="ECO:0000256" key="6">
    <source>
        <dbReference type="ARBA" id="ARBA00022989"/>
    </source>
</evidence>
<keyword evidence="2" id="KW-0813">Transport</keyword>
<name>A0A0Q9YEN1_9GAMM</name>
<feature type="transmembrane region" description="Helical" evidence="10">
    <location>
        <begin position="922"/>
        <end position="947"/>
    </location>
</feature>
<evidence type="ECO:0000256" key="1">
    <source>
        <dbReference type="ARBA" id="ARBA00004651"/>
    </source>
</evidence>
<feature type="transmembrane region" description="Helical" evidence="10">
    <location>
        <begin position="505"/>
        <end position="526"/>
    </location>
</feature>
<dbReference type="PRINTS" id="PR01434">
    <property type="entry name" value="NADHDHGNASE5"/>
</dbReference>
<evidence type="ECO:0000259" key="11">
    <source>
        <dbReference type="Pfam" id="PF00361"/>
    </source>
</evidence>
<evidence type="ECO:0000313" key="16">
    <source>
        <dbReference type="EMBL" id="KRG18992.1"/>
    </source>
</evidence>
<feature type="domain" description="MrpA C-terminal/MbhD" evidence="14">
    <location>
        <begin position="619"/>
        <end position="680"/>
    </location>
</feature>
<evidence type="ECO:0000256" key="3">
    <source>
        <dbReference type="ARBA" id="ARBA00022449"/>
    </source>
</evidence>
<keyword evidence="18" id="KW-1185">Reference proteome</keyword>
<reference evidence="17" key="2">
    <citation type="journal article" date="2016" name="Genome Announc.">
        <title>Draft Genome Sequences of Two Novel Amoeba-Resistant Intranuclear Bacteria, 'Candidatus Berkiella cookevillensis' and 'Candidatus Berkiella aquae'.</title>
        <authorList>
            <person name="Mehari Y.T."/>
            <person name="Arivett B.A."/>
            <person name="Farone A.L."/>
            <person name="Gunderson J.H."/>
            <person name="Farone M.B."/>
        </authorList>
    </citation>
    <scope>NUCLEOTIDE SEQUENCE</scope>
    <source>
        <strain evidence="17">CC99</strain>
    </source>
</reference>
<evidence type="ECO:0000313" key="17">
    <source>
        <dbReference type="EMBL" id="MCS5709343.1"/>
    </source>
</evidence>
<dbReference type="NCBIfam" id="NF009288">
    <property type="entry name" value="PRK12648.1"/>
    <property type="match status" value="1"/>
</dbReference>
<evidence type="ECO:0000256" key="7">
    <source>
        <dbReference type="ARBA" id="ARBA00023065"/>
    </source>
</evidence>
<dbReference type="GO" id="GO:0005886">
    <property type="term" value="C:plasma membrane"/>
    <property type="evidence" value="ECO:0007669"/>
    <property type="project" value="UniProtKB-SubCell"/>
</dbReference>
<feature type="transmembrane region" description="Helical" evidence="10">
    <location>
        <begin position="208"/>
        <end position="233"/>
    </location>
</feature>
<dbReference type="EMBL" id="LKHV02000001">
    <property type="protein sequence ID" value="MCS5709343.1"/>
    <property type="molecule type" value="Genomic_DNA"/>
</dbReference>
<dbReference type="InterPro" id="IPR050616">
    <property type="entry name" value="CPA3_Na-H_Antiporter_A"/>
</dbReference>
<feature type="transmembrane region" description="Helical" evidence="10">
    <location>
        <begin position="79"/>
        <end position="100"/>
    </location>
</feature>
<comment type="caution">
    <text evidence="16">The sequence shown here is derived from an EMBL/GenBank/DDBJ whole genome shotgun (WGS) entry which is preliminary data.</text>
</comment>
<evidence type="ECO:0000259" key="14">
    <source>
        <dbReference type="Pfam" id="PF13244"/>
    </source>
</evidence>
<dbReference type="RefSeq" id="WP_057624109.1">
    <property type="nucleotide sequence ID" value="NZ_LKHV02000001.1"/>
</dbReference>
<keyword evidence="5 9" id="KW-0812">Transmembrane</keyword>
<dbReference type="InterPro" id="IPR046806">
    <property type="entry name" value="MrpA_C/MbhE"/>
</dbReference>
<accession>A0A0Q9YEN1</accession>
<dbReference type="InterPro" id="IPR001750">
    <property type="entry name" value="ND/Mrp_TM"/>
</dbReference>
<evidence type="ECO:0000256" key="4">
    <source>
        <dbReference type="ARBA" id="ARBA00022475"/>
    </source>
</evidence>
<gene>
    <name evidence="16" type="primary">mrpA</name>
    <name evidence="16" type="ORF">CC99x_00982</name>
    <name evidence="17" type="ORF">CC99x_010550</name>
</gene>
<feature type="transmembrane region" description="Helical" evidence="10">
    <location>
        <begin position="634"/>
        <end position="652"/>
    </location>
</feature>
<feature type="domain" description="MrpA C-terminal/MbhE" evidence="15">
    <location>
        <begin position="697"/>
        <end position="794"/>
    </location>
</feature>
<dbReference type="InterPro" id="IPR025383">
    <property type="entry name" value="MrpA_C/MbhD"/>
</dbReference>
<feature type="transmembrane region" description="Helical" evidence="10">
    <location>
        <begin position="878"/>
        <end position="902"/>
    </location>
</feature>
<feature type="transmembrane region" description="Helical" evidence="10">
    <location>
        <begin position="821"/>
        <end position="839"/>
    </location>
</feature>
<dbReference type="InterPro" id="IPR001516">
    <property type="entry name" value="Proton_antipo_N"/>
</dbReference>
<comment type="subcellular location">
    <subcellularLocation>
        <location evidence="1">Cell membrane</location>
        <topology evidence="1">Multi-pass membrane protein</topology>
    </subcellularLocation>
    <subcellularLocation>
        <location evidence="9">Membrane</location>
        <topology evidence="9">Multi-pass membrane protein</topology>
    </subcellularLocation>
</comment>
<dbReference type="STRING" id="437022.CC99x_00982"/>
<evidence type="ECO:0000256" key="8">
    <source>
        <dbReference type="ARBA" id="ARBA00023136"/>
    </source>
</evidence>
<dbReference type="PATRIC" id="fig|1590042.3.peg.1003"/>
<feature type="transmembrane region" description="Helical" evidence="10">
    <location>
        <begin position="245"/>
        <end position="267"/>
    </location>
</feature>
<evidence type="ECO:0000256" key="2">
    <source>
        <dbReference type="ARBA" id="ARBA00022448"/>
    </source>
</evidence>
<feature type="transmembrane region" description="Helical" evidence="10">
    <location>
        <begin position="608"/>
        <end position="627"/>
    </location>
</feature>
<dbReference type="OrthoDB" id="9811798at2"/>